<sequence>MPGKKIAPYGSWESPITTESIISDSISIGDLFISNEGIFWQEMRPTEGGRCTIMYQTYDGSKNEIVPKSYNARTRVHEYGGGSYLVHKDEVYFSNFSNQQIYKTNLTGGNLTQITNEPLLRFADGTMDAERQQIIYVGENHDNKDEPVNCIVSVDIQNDGEVTILASGADFYASPVISPDGRTLAWVQWNHPNMPWDATELYVADLKHSELYNPQKIAGDGESVCQPLWSPNGILHYISDLSGWWNICKYEGKKSHNLTPINAEFTQAQWGLGVRFYDFITNDQIICAYSRLGFWKVALLDPISCDFVDIDVDIDITEIHRTGLKACNGKALFVAGSPDHSYSLFTYETKASIKLRVVQVSTKNDIEAIHFSKPLPVKYSTTNNQECHAFYYSPVNVNYKAPESAKPPLIILSHGGPTGSTSNTLNLGIQYWTSRGFAILDVNYRGSTGYGTKYRKALNGNWGISDVDDCVNGGIHLVSKGLVDPKKIAIRGGSAGGFTTLACLAFTDFFAAGASYYGVSDLTALAEETHKFESRYLDS</sequence>
<feature type="non-terminal residue" evidence="2">
    <location>
        <position position="539"/>
    </location>
</feature>
<dbReference type="GO" id="GO:0008236">
    <property type="term" value="F:serine-type peptidase activity"/>
    <property type="evidence" value="ECO:0007669"/>
    <property type="project" value="InterPro"/>
</dbReference>
<protein>
    <recommendedName>
        <fullName evidence="1">Peptidase S9 prolyl oligopeptidase catalytic domain-containing protein</fullName>
    </recommendedName>
</protein>
<name>A0A381UTX0_9ZZZZ</name>
<proteinExistence type="predicted"/>
<dbReference type="InterPro" id="IPR050585">
    <property type="entry name" value="Xaa-Pro_dipeptidyl-ppase/CocE"/>
</dbReference>
<dbReference type="PANTHER" id="PTHR43056">
    <property type="entry name" value="PEPTIDASE S9 PROLYL OLIGOPEPTIDASE"/>
    <property type="match status" value="1"/>
</dbReference>
<reference evidence="2" key="1">
    <citation type="submission" date="2018-05" db="EMBL/GenBank/DDBJ databases">
        <authorList>
            <person name="Lanie J.A."/>
            <person name="Ng W.-L."/>
            <person name="Kazmierczak K.M."/>
            <person name="Andrzejewski T.M."/>
            <person name="Davidsen T.M."/>
            <person name="Wayne K.J."/>
            <person name="Tettelin H."/>
            <person name="Glass J.I."/>
            <person name="Rusch D."/>
            <person name="Podicherti R."/>
            <person name="Tsui H.-C.T."/>
            <person name="Winkler M.E."/>
        </authorList>
    </citation>
    <scope>NUCLEOTIDE SEQUENCE</scope>
</reference>
<dbReference type="EMBL" id="UINC01007097">
    <property type="protein sequence ID" value="SVA31394.1"/>
    <property type="molecule type" value="Genomic_DNA"/>
</dbReference>
<evidence type="ECO:0000259" key="1">
    <source>
        <dbReference type="Pfam" id="PF00326"/>
    </source>
</evidence>
<feature type="domain" description="Peptidase S9 prolyl oligopeptidase catalytic" evidence="1">
    <location>
        <begin position="427"/>
        <end position="537"/>
    </location>
</feature>
<accession>A0A381UTX0</accession>
<dbReference type="InterPro" id="IPR001375">
    <property type="entry name" value="Peptidase_S9_cat"/>
</dbReference>
<dbReference type="GO" id="GO:0006508">
    <property type="term" value="P:proteolysis"/>
    <property type="evidence" value="ECO:0007669"/>
    <property type="project" value="InterPro"/>
</dbReference>
<dbReference type="InterPro" id="IPR011042">
    <property type="entry name" value="6-blade_b-propeller_TolB-like"/>
</dbReference>
<dbReference type="PANTHER" id="PTHR43056:SF5">
    <property type="entry name" value="PEPTIDASE S9 PROLYL OLIGOPEPTIDASE CATALYTIC DOMAIN-CONTAINING PROTEIN"/>
    <property type="match status" value="1"/>
</dbReference>
<gene>
    <name evidence="2" type="ORF">METZ01_LOCUS84248</name>
</gene>
<evidence type="ECO:0000313" key="2">
    <source>
        <dbReference type="EMBL" id="SVA31394.1"/>
    </source>
</evidence>
<dbReference type="Gene3D" id="3.40.50.1820">
    <property type="entry name" value="alpha/beta hydrolase"/>
    <property type="match status" value="1"/>
</dbReference>
<dbReference type="SUPFAM" id="SSF69322">
    <property type="entry name" value="Tricorn protease domain 2"/>
    <property type="match status" value="1"/>
</dbReference>
<dbReference type="InterPro" id="IPR029058">
    <property type="entry name" value="AB_hydrolase_fold"/>
</dbReference>
<dbReference type="AlphaFoldDB" id="A0A381UTX0"/>
<dbReference type="Gene3D" id="2.120.10.30">
    <property type="entry name" value="TolB, C-terminal domain"/>
    <property type="match status" value="1"/>
</dbReference>
<organism evidence="2">
    <name type="scientific">marine metagenome</name>
    <dbReference type="NCBI Taxonomy" id="408172"/>
    <lineage>
        <taxon>unclassified sequences</taxon>
        <taxon>metagenomes</taxon>
        <taxon>ecological metagenomes</taxon>
    </lineage>
</organism>
<dbReference type="SUPFAM" id="SSF53474">
    <property type="entry name" value="alpha/beta-Hydrolases"/>
    <property type="match status" value="1"/>
</dbReference>
<dbReference type="Pfam" id="PF00326">
    <property type="entry name" value="Peptidase_S9"/>
    <property type="match status" value="1"/>
</dbReference>